<dbReference type="SMART" id="SM00184">
    <property type="entry name" value="RING"/>
    <property type="match status" value="1"/>
</dbReference>
<keyword evidence="1 4" id="KW-0479">Metal-binding</keyword>
<dbReference type="SMART" id="SM00356">
    <property type="entry name" value="ZnF_C3H1"/>
    <property type="match status" value="1"/>
</dbReference>
<dbReference type="GO" id="GO:0008270">
    <property type="term" value="F:zinc ion binding"/>
    <property type="evidence" value="ECO:0007669"/>
    <property type="project" value="UniProtKB-KW"/>
</dbReference>
<feature type="compositionally biased region" description="Basic and acidic residues" evidence="5">
    <location>
        <begin position="1"/>
        <end position="11"/>
    </location>
</feature>
<feature type="domain" description="RING-type" evidence="6">
    <location>
        <begin position="820"/>
        <end position="859"/>
    </location>
</feature>
<keyword evidence="2 4" id="KW-0863">Zinc-finger</keyword>
<evidence type="ECO:0000313" key="8">
    <source>
        <dbReference type="EMBL" id="KAF4697583.1"/>
    </source>
</evidence>
<reference evidence="8 9" key="1">
    <citation type="submission" date="2020-04" db="EMBL/GenBank/DDBJ databases">
        <title>Perkinsus olseni comparative genomics.</title>
        <authorList>
            <person name="Bogema D.R."/>
        </authorList>
    </citation>
    <scope>NUCLEOTIDE SEQUENCE [LARGE SCALE GENOMIC DNA]</scope>
    <source>
        <strain evidence="8">00978-12</strain>
    </source>
</reference>
<dbReference type="SUPFAM" id="SSF57850">
    <property type="entry name" value="RING/U-box"/>
    <property type="match status" value="1"/>
</dbReference>
<feature type="compositionally biased region" description="Low complexity" evidence="5">
    <location>
        <begin position="790"/>
        <end position="799"/>
    </location>
</feature>
<dbReference type="EMBL" id="JABANP010000002">
    <property type="protein sequence ID" value="KAF4697583.1"/>
    <property type="molecule type" value="Genomic_DNA"/>
</dbReference>
<dbReference type="Gene3D" id="3.30.40.10">
    <property type="entry name" value="Zinc/RING finger domain, C3HC4 (zinc finger)"/>
    <property type="match status" value="1"/>
</dbReference>
<dbReference type="InterPro" id="IPR039971">
    <property type="entry name" value="CWC24-like"/>
</dbReference>
<feature type="region of interest" description="Disordered" evidence="5">
    <location>
        <begin position="787"/>
        <end position="812"/>
    </location>
</feature>
<dbReference type="GO" id="GO:0005684">
    <property type="term" value="C:U2-type spliceosomal complex"/>
    <property type="evidence" value="ECO:0007669"/>
    <property type="project" value="TreeGrafter"/>
</dbReference>
<dbReference type="InterPro" id="IPR036855">
    <property type="entry name" value="Znf_CCCH_sf"/>
</dbReference>
<evidence type="ECO:0000259" key="6">
    <source>
        <dbReference type="PROSITE" id="PS50089"/>
    </source>
</evidence>
<dbReference type="PANTHER" id="PTHR12930:SF0">
    <property type="entry name" value="RING FINGER PROTEIN 113B"/>
    <property type="match status" value="1"/>
</dbReference>
<organism evidence="8 9">
    <name type="scientific">Perkinsus olseni</name>
    <name type="common">Perkinsus atlanticus</name>
    <dbReference type="NCBI Taxonomy" id="32597"/>
    <lineage>
        <taxon>Eukaryota</taxon>
        <taxon>Sar</taxon>
        <taxon>Alveolata</taxon>
        <taxon>Perkinsozoa</taxon>
        <taxon>Perkinsea</taxon>
        <taxon>Perkinsida</taxon>
        <taxon>Perkinsidae</taxon>
        <taxon>Perkinsus</taxon>
    </lineage>
</organism>
<feature type="region of interest" description="Disordered" evidence="5">
    <location>
        <begin position="1"/>
        <end position="38"/>
    </location>
</feature>
<gene>
    <name evidence="8" type="ORF">FOZ60_004456</name>
</gene>
<dbReference type="PROSITE" id="PS50089">
    <property type="entry name" value="ZF_RING_2"/>
    <property type="match status" value="1"/>
</dbReference>
<evidence type="ECO:0000256" key="2">
    <source>
        <dbReference type="ARBA" id="ARBA00022771"/>
    </source>
</evidence>
<dbReference type="InterPro" id="IPR001841">
    <property type="entry name" value="Znf_RING"/>
</dbReference>
<evidence type="ECO:0000256" key="3">
    <source>
        <dbReference type="ARBA" id="ARBA00022833"/>
    </source>
</evidence>
<dbReference type="OrthoDB" id="25761at2759"/>
<feature type="compositionally biased region" description="Acidic residues" evidence="5">
    <location>
        <begin position="800"/>
        <end position="812"/>
    </location>
</feature>
<evidence type="ECO:0000256" key="4">
    <source>
        <dbReference type="PROSITE-ProRule" id="PRU00723"/>
    </source>
</evidence>
<dbReference type="SUPFAM" id="SSF90229">
    <property type="entry name" value="CCCH zinc finger"/>
    <property type="match status" value="1"/>
</dbReference>
<dbReference type="CDD" id="cd16539">
    <property type="entry name" value="RING-HC_RNF113A_B"/>
    <property type="match status" value="1"/>
</dbReference>
<comment type="caution">
    <text evidence="8">The sequence shown here is derived from an EMBL/GenBank/DDBJ whole genome shotgun (WGS) entry which is preliminary data.</text>
</comment>
<protein>
    <submittedName>
        <fullName evidence="8">Uncharacterized protein</fullName>
    </submittedName>
</protein>
<dbReference type="Pfam" id="PF08700">
    <property type="entry name" value="VPS51_Exo84_N"/>
    <property type="match status" value="1"/>
</dbReference>
<evidence type="ECO:0000256" key="1">
    <source>
        <dbReference type="ARBA" id="ARBA00022723"/>
    </source>
</evidence>
<dbReference type="InterPro" id="IPR000571">
    <property type="entry name" value="Znf_CCCH"/>
</dbReference>
<dbReference type="GO" id="GO:0034247">
    <property type="term" value="P:snoRNA splicing"/>
    <property type="evidence" value="ECO:0007669"/>
    <property type="project" value="TreeGrafter"/>
</dbReference>
<sequence length="903" mass="99201">MSTMVGERKGSMELSSRTAARPARSLPGVDSRRDAPPPLLRLHNVATVDDLFRNYPLSTARSVLSSTRLQVAEKREELRQVTAEHYRDFITCTDNVKKMHFGISQLMENTARIATESRESAAACDAARYSAPLDSYDDKPVDVSPELGLGRELKKLLDMSEAVWRMMEDKDFAGAARCYLVDLPHLRSRIESLRDQCPDTKLPVEALLKQQDKAGQDVPSTIVLTCKQALRSLDLTATEVQECCAVLMLMQTGGAVISEGDVDRLRSEFLGARENLILSSSQSVIDRLCALESTLDVASSGLCDLESIVSCARQKGLPVEVDNFEARGKFAIDQEQQDKWKRAVLDGVVREAKKCSGLNDLTVLRNRLLDRLGGYMKIFTGSTDEPEISAWSAIESCLQQAGMLLLKRGLPKSGKIVDLAEATVENLESSACDSQLWEDPRSVVIGAHGGLRESKSGLLFAPLSSELEENTTAVNGASEDSSVTTVDSEPAFAQLSVPRFSTLPVASGRARLHSRVATPKVANEPAAVKRGEGKATASMPYDFASFFSQMGTNLSHLKRRRAAEEEEGEVEEKAGELIIPEKAHRSGIATGSTAGTKSSENGKWQGFQIKAGSKVSTQSDATRTLETESDKVGDARAQYERNAKIQEKIVDGELAEGLYRGLNAGRKYTPQDEHKRANTKITGALGPNRASSNARVSCVFDYQPHVCKDYKETGYCGFGDSCIYLHDRSDYKSGWQLEQEWEEKKKANEAKMQRRLERQMKKRAQRAANGDSEATCKLRGEDVVLGQEVSDASSSSDSDSSSDEDSDSDSDDDDKIPFACYICRKKWAECVEPSVTTCGHYFCEPCFFAKCTNRCPVCQQYTGGICNSAADIINRKNESEKQAKAEAHDKKHFNSQVYGIGLA</sequence>
<feature type="region of interest" description="Disordered" evidence="5">
    <location>
        <begin position="746"/>
        <end position="773"/>
    </location>
</feature>
<name>A0A7J6PNA0_PEROL</name>
<dbReference type="Pfam" id="PF00642">
    <property type="entry name" value="zf-CCCH"/>
    <property type="match status" value="1"/>
</dbReference>
<evidence type="ECO:0000259" key="7">
    <source>
        <dbReference type="PROSITE" id="PS50103"/>
    </source>
</evidence>
<dbReference type="InterPro" id="IPR013083">
    <property type="entry name" value="Znf_RING/FYVE/PHD"/>
</dbReference>
<dbReference type="Proteomes" id="UP000541610">
    <property type="component" value="Unassembled WGS sequence"/>
</dbReference>
<feature type="zinc finger region" description="C3H1-type" evidence="4">
    <location>
        <begin position="701"/>
        <end position="729"/>
    </location>
</feature>
<evidence type="ECO:0000313" key="9">
    <source>
        <dbReference type="Proteomes" id="UP000541610"/>
    </source>
</evidence>
<dbReference type="PROSITE" id="PS50103">
    <property type="entry name" value="ZF_C3H1"/>
    <property type="match status" value="1"/>
</dbReference>
<dbReference type="AlphaFoldDB" id="A0A7J6PNA0"/>
<evidence type="ECO:0000256" key="5">
    <source>
        <dbReference type="SAM" id="MobiDB-lite"/>
    </source>
</evidence>
<proteinExistence type="predicted"/>
<feature type="compositionally biased region" description="Basic and acidic residues" evidence="5">
    <location>
        <begin position="746"/>
        <end position="759"/>
    </location>
</feature>
<dbReference type="PANTHER" id="PTHR12930">
    <property type="entry name" value="ZINC FINGER PROTEIN 183"/>
    <property type="match status" value="1"/>
</dbReference>
<keyword evidence="3 4" id="KW-0862">Zinc</keyword>
<feature type="domain" description="C3H1-type" evidence="7">
    <location>
        <begin position="701"/>
        <end position="729"/>
    </location>
</feature>
<accession>A0A7J6PNA0</accession>